<organism evidence="1 2">
    <name type="scientific">Acanthoscelides obtectus</name>
    <name type="common">Bean weevil</name>
    <name type="synonym">Bruchus obtectus</name>
    <dbReference type="NCBI Taxonomy" id="200917"/>
    <lineage>
        <taxon>Eukaryota</taxon>
        <taxon>Metazoa</taxon>
        <taxon>Ecdysozoa</taxon>
        <taxon>Arthropoda</taxon>
        <taxon>Hexapoda</taxon>
        <taxon>Insecta</taxon>
        <taxon>Pterygota</taxon>
        <taxon>Neoptera</taxon>
        <taxon>Endopterygota</taxon>
        <taxon>Coleoptera</taxon>
        <taxon>Polyphaga</taxon>
        <taxon>Cucujiformia</taxon>
        <taxon>Chrysomeloidea</taxon>
        <taxon>Chrysomelidae</taxon>
        <taxon>Bruchinae</taxon>
        <taxon>Bruchini</taxon>
        <taxon>Acanthoscelides</taxon>
    </lineage>
</organism>
<keyword evidence="2" id="KW-1185">Reference proteome</keyword>
<dbReference type="EMBL" id="CAKOFQ010007330">
    <property type="protein sequence ID" value="CAH1998443.1"/>
    <property type="molecule type" value="Genomic_DNA"/>
</dbReference>
<protein>
    <submittedName>
        <fullName evidence="1">Uncharacterized protein</fullName>
    </submittedName>
</protein>
<evidence type="ECO:0000313" key="2">
    <source>
        <dbReference type="Proteomes" id="UP001152888"/>
    </source>
</evidence>
<name>A0A9P0PUD8_ACAOB</name>
<dbReference type="Proteomes" id="UP001152888">
    <property type="component" value="Unassembled WGS sequence"/>
</dbReference>
<reference evidence="1" key="1">
    <citation type="submission" date="2022-03" db="EMBL/GenBank/DDBJ databases">
        <authorList>
            <person name="Sayadi A."/>
        </authorList>
    </citation>
    <scope>NUCLEOTIDE SEQUENCE</scope>
</reference>
<dbReference type="AlphaFoldDB" id="A0A9P0PUD8"/>
<gene>
    <name evidence="1" type="ORF">ACAOBT_LOCUS24387</name>
</gene>
<sequence>MGFVWQSEVEQHPFKLQLVTEAEDARNLLQALRSGMMMLSTGLNGRKTVKDARTKVVREKVEFYV</sequence>
<accession>A0A9P0PUD8</accession>
<comment type="caution">
    <text evidence="1">The sequence shown here is derived from an EMBL/GenBank/DDBJ whole genome shotgun (WGS) entry which is preliminary data.</text>
</comment>
<evidence type="ECO:0000313" key="1">
    <source>
        <dbReference type="EMBL" id="CAH1998443.1"/>
    </source>
</evidence>
<proteinExistence type="predicted"/>